<reference evidence="1" key="1">
    <citation type="journal article" date="2021" name="New Phytol.">
        <title>Evolutionary innovations through gain and loss of genes in the ectomycorrhizal Boletales.</title>
        <authorList>
            <person name="Wu G."/>
            <person name="Miyauchi S."/>
            <person name="Morin E."/>
            <person name="Kuo A."/>
            <person name="Drula E."/>
            <person name="Varga T."/>
            <person name="Kohler A."/>
            <person name="Feng B."/>
            <person name="Cao Y."/>
            <person name="Lipzen A."/>
            <person name="Daum C."/>
            <person name="Hundley H."/>
            <person name="Pangilinan J."/>
            <person name="Johnson J."/>
            <person name="Barry K."/>
            <person name="LaButti K."/>
            <person name="Ng V."/>
            <person name="Ahrendt S."/>
            <person name="Min B."/>
            <person name="Choi I.G."/>
            <person name="Park H."/>
            <person name="Plett J.M."/>
            <person name="Magnuson J."/>
            <person name="Spatafora J.W."/>
            <person name="Nagy L.G."/>
            <person name="Henrissat B."/>
            <person name="Grigoriev I.V."/>
            <person name="Yang Z.L."/>
            <person name="Xu J."/>
            <person name="Martin F.M."/>
        </authorList>
    </citation>
    <scope>NUCLEOTIDE SEQUENCE</scope>
    <source>
        <strain evidence="1">ATCC 28755</strain>
    </source>
</reference>
<gene>
    <name evidence="1" type="ORF">BJ138DRAFT_1207474</name>
</gene>
<organism evidence="1 2">
    <name type="scientific">Hygrophoropsis aurantiaca</name>
    <dbReference type="NCBI Taxonomy" id="72124"/>
    <lineage>
        <taxon>Eukaryota</taxon>
        <taxon>Fungi</taxon>
        <taxon>Dikarya</taxon>
        <taxon>Basidiomycota</taxon>
        <taxon>Agaricomycotina</taxon>
        <taxon>Agaricomycetes</taxon>
        <taxon>Agaricomycetidae</taxon>
        <taxon>Boletales</taxon>
        <taxon>Coniophorineae</taxon>
        <taxon>Hygrophoropsidaceae</taxon>
        <taxon>Hygrophoropsis</taxon>
    </lineage>
</organism>
<sequence>MSYPNTDFQVTASLEFIINHVFCPLKLPQEDDESTNHNLALSMAVSRSALKFREHLLSEDLLRWDQMTKMLTNIGATMNYATLPDDIVVSQLQSMRSGDVCTFLVRAQNAGVIIREFDENTVFETFEVSPTSAAVMGATGKLICKYPGPATSVPHAVSHDTTFQSELANFLACMNKDVLDSAATTTKAGSTVVEERDTTHPRYITELLTGILCGLGSPIDVPRIQKRIGDDVQWNDARLPWRRSPLWLVIRVALQTSIERTELYKEFMLFFMVELAKMATDQELSNDILHFMSAKISRRLLKLGSSAPAALTDLVHATTGDIRAKLEARWSVVKKLQETSPRWAPGTLNFQKDTHLSLSNSRALLSQKLSEKYFAKPSSDFSPNEPIRRVTINDFLANSQSCLKAASKAESFVVLADFEVAVTRGIDDWVARVPDVEPACINLENIISQYSAEALKHYSGNPDNFSIMLLTLMELWVALDKLVVGEIPLLAQYPPEIPPSLLEPILLHQPKHLSRLAQINSYVAGRVARSSGYTSVFSDRLSNSSFSIRYFHSSAAQRSLKKCIESDAESQRKQKLSELDQLNEEYRRLSREAAGLEHSYYPDAWGLLLKHDSYCSKCGLEGRIKGMKIDVHEWPLPEHPLKASAVVFELDCPVVFDIWRAVTFHILVDICTPQLDPSKDSVRMVLAEYEPIARYITQPSKRRITLASDTVPWTAIHSRQQPIPNIGKDICVNNGLRFRCYDNAPKGKWASASLSHADVAPYCTFTVPSGPYKQLQYSLQATTHRPNQVLSDQYHCHRDLTLNEFIAFGSLRSGALLQWLNVLREFRARTLSFRRAEVHLLILQTIWQVGPLQGSIYPWHEELESATFGKALISELNAMVCSIEANWLEGLSMKSIIAIIARLLATTKHEGVRRNSYLVLRRIRKKVFDWLQELSSELQTAGDTAQSVELRQRVRDIAIVCRSTYDQITLFDEQDVEILLYCTIMICDNTPFNTDALSPESKFALDQDRRLSHSLEPLLKNWIAQSSNQEEFNRAIARIWAAYRPGTLCVAMDGSNARWVTCKTSESTDQQSQNVHYNLLDGRLLIDGKPLGRLPLEIVRHSSYSTLFCGQVLDVFPSDMAGMDFASKSFIDGYQVYFALRDGNDLCIRAKHGETNQILEFIPSQKLAGDFPSLLIEDHVHWLNLDNGELEMRPTGSKWVPSAANWLLYFSVNDASTMRCSESTYMLDIRSDTWKMVSSKLACIERAGYLLVTWDSAKVDPSMVVDLPRLRLCFFLNDEEDLQSNNISDMVIDTNQSTGTMFGLVSQLVLRPKTVAAVELRSRAVLIPMGKLNFAVEGHHVQVKVVSSNDSLRGFQLYEIDVDLGYLHGNASLTSKLYKAYLHAATSSCLPDPLTSRTGTEEALDCLRSANCRSFIQLAPADARLLQYIDALTPKRSFYPPHLKNMQRVQWLCITPSAQHGAFHNIVEQIKGYSTRLQPFHDQSFPTISACSSDHNDHLLNRALLRNMAIYPTEFVGEISTERQDVEYISRHAIQSSADNPVSLASKIAFLAQRWSPELAFAPPKLLDKAISWGHLEGIRSVSLSYSQEWLNPPLEESWLSWYQACRTNPNAQARYPLAFSLSAMAYKSPNNADLASTVLAFAITARFRSESPPQYATYDLHDGFKPVKNTLAQVFEDATYSFDRSSESKLSPRYGEKYWETDQRRSSAFRERCETDKNSTIQHLLAQWPSDCPRLPYLDTNHYNTTLLLSRVTAIFDSCYRNRCLEKHFQNVQAILDGSRRQAIYISTAPSSFSADLRKALPYVSVVSLADLVHRPAPNLIVTNDHFRLTTSTGLQDLVSKFQGSTNPLHSLFGESLALSRECLDREGVSAAPTTIAIGLGRLKDYYLQCREQFFGIFMTILQCLSPVTLAEKAIDHSGQWPRISVRLLLGQLASTSTIGLTVEWKKVLVTLAKILVELQRARRLLVLAIKNNAEDFYKEIKNTGCEGWDAETYTDWLLIQIEGNFLIRPVQVDVALQMMHPDSKESTTLQLNMGEGKSSVIVPIAAAALADGQKLVRVVILKSLSAQMFHLLVERLGGLTNRRIFYLPFSRSFPSNRIRHIHRLMEECMHARGILVVQPDHILSYKLMAVHEQVRGASEIATQTLSSQRWLERHARDILDESDELLHVRYQLIYTVGSQRHLEGHPDRWTTLCQLLRLVSTQALTLDHPNGIEVYRDSNETFPHMRVHHQDAGIALIQSVSQSIMDGGLPNFSFNHMSPSIRRAIFKFISLKDVDDQDSQLVQQICDGTAWAGVLLLRGILACGILVYVLKQRRWRVDYGLDPRRTMLAVPYRAKDIPSPRAEFGHPEVALMLTCLSYYYGGLTEEQLITAFRLLLNQDNPELEYENWIRLHSPGSIPEELRHPSGVNLESSQQREEYLIPIFRRNQAVINFFLSQVVFPKEAKEFPLKLVCSGWDLAERKNNVTTGFSGTNDNRYLLPLSITQHDPEHQLSTNARVLSYLLQPENQYYIRVANANCERLTVDQFLQVLVAQTPDIQVLLDVGAQMLDLQNKDLAAHWLRLKPHAQAAVYFNEKDELAVISRDGNVELFVSSPFSQQLDQCLLYLDDAHTRGTDVKLPSGFRAAVTLGPKLAKDRLIQGCMRMRKLGKGHSVIFFASAEVDRAIRHSVSKDALEEIQISDILHWTMLETCADIQHRASHWAKQGADHHARYKAWSSFNGADITELKSSWLQKEARSVEEMYAPHSQSRNLALEIPDIRKRCRQLGIVSLSDTGMDEEQEREVAHEIEQEHHVERPPKVPPATHKIHNDVESFVRTGCIPYGSTIFTPIFDTLNRTTAAFADLAPWSPHLLATEDYVQTVRVNGGGDRKVDALDEFIRPVHWILSTSTSRVLVLISPFEANHFLPELRDSQKVRLHMYTPRVTQRMRPCDDLQLYCIPSLPTEPGTPIDPLSDLLRLQLNLFAGQLYFSNHEMYLQLCAFLGVYAGAQSQNRESGSEDAGGGDDDIGVEVQCDGFIKPEHRLSYQLQQLRLQNGSADSLITSSFQNSPLSSVNILASIRRKGMSYASTHIGKILHAKVLTARDFEE</sequence>
<keyword evidence="2" id="KW-1185">Reference proteome</keyword>
<comment type="caution">
    <text evidence="1">The sequence shown here is derived from an EMBL/GenBank/DDBJ whole genome shotgun (WGS) entry which is preliminary data.</text>
</comment>
<evidence type="ECO:0000313" key="1">
    <source>
        <dbReference type="EMBL" id="KAH7908220.1"/>
    </source>
</evidence>
<accession>A0ACB8A4B4</accession>
<dbReference type="Proteomes" id="UP000790377">
    <property type="component" value="Unassembled WGS sequence"/>
</dbReference>
<protein>
    <submittedName>
        <fullName evidence="1">Uncharacterized protein</fullName>
    </submittedName>
</protein>
<proteinExistence type="predicted"/>
<name>A0ACB8A4B4_9AGAM</name>
<evidence type="ECO:0000313" key="2">
    <source>
        <dbReference type="Proteomes" id="UP000790377"/>
    </source>
</evidence>
<dbReference type="EMBL" id="MU267837">
    <property type="protein sequence ID" value="KAH7908220.1"/>
    <property type="molecule type" value="Genomic_DNA"/>
</dbReference>